<dbReference type="Proteomes" id="UP001055336">
    <property type="component" value="Chromosome"/>
</dbReference>
<keyword evidence="1" id="KW-0472">Membrane</keyword>
<sequence length="177" mass="19014">MSVPEFVAGSGPSPVPQRPLPPVHHVWVAGPGDGRRLYRTTVIKTASMRWLAALWGLSLALLVCSVVLDPTHNATWLVVDIAFPVIFVLLLRQRSKAQEALMTPGSVWATGFGANELLIVTPASTLVIDYAALLPPHVAGLAVLIRTRYGVSATALPLQLFPPEALAFLTQRTAQHS</sequence>
<evidence type="ECO:0000256" key="1">
    <source>
        <dbReference type="SAM" id="Phobius"/>
    </source>
</evidence>
<gene>
    <name evidence="2" type="ORF">MKK62_20820</name>
</gene>
<keyword evidence="3" id="KW-1185">Reference proteome</keyword>
<feature type="transmembrane region" description="Helical" evidence="1">
    <location>
        <begin position="50"/>
        <end position="68"/>
    </location>
</feature>
<protein>
    <recommendedName>
        <fullName evidence="4">Toxin CptA</fullName>
    </recommendedName>
</protein>
<organism evidence="2 3">
    <name type="scientific">Mycobacterium paraterrae</name>
    <dbReference type="NCBI Taxonomy" id="577492"/>
    <lineage>
        <taxon>Bacteria</taxon>
        <taxon>Bacillati</taxon>
        <taxon>Actinomycetota</taxon>
        <taxon>Actinomycetes</taxon>
        <taxon>Mycobacteriales</taxon>
        <taxon>Mycobacteriaceae</taxon>
        <taxon>Mycobacterium</taxon>
    </lineage>
</organism>
<dbReference type="EMBL" id="CP092488">
    <property type="protein sequence ID" value="UMB68817.1"/>
    <property type="molecule type" value="Genomic_DNA"/>
</dbReference>
<evidence type="ECO:0000313" key="3">
    <source>
        <dbReference type="Proteomes" id="UP001055336"/>
    </source>
</evidence>
<keyword evidence="1" id="KW-0812">Transmembrane</keyword>
<keyword evidence="1" id="KW-1133">Transmembrane helix</keyword>
<name>A0ABY3VHC6_9MYCO</name>
<reference evidence="2" key="1">
    <citation type="submission" date="2022-08" db="EMBL/GenBank/DDBJ databases">
        <title>Whole genome sequencing of non-tuberculosis mycobacteria type-strains.</title>
        <authorList>
            <person name="Igarashi Y."/>
            <person name="Osugi A."/>
            <person name="Mitarai S."/>
        </authorList>
    </citation>
    <scope>NUCLEOTIDE SEQUENCE</scope>
    <source>
        <strain evidence="2">DSM 45127</strain>
    </source>
</reference>
<feature type="transmembrane region" description="Helical" evidence="1">
    <location>
        <begin position="74"/>
        <end position="91"/>
    </location>
</feature>
<evidence type="ECO:0000313" key="2">
    <source>
        <dbReference type="EMBL" id="UMB68817.1"/>
    </source>
</evidence>
<dbReference type="RefSeq" id="WP_240260421.1">
    <property type="nucleotide sequence ID" value="NZ_CP092488.2"/>
</dbReference>
<proteinExistence type="predicted"/>
<accession>A0ABY3VHC6</accession>
<evidence type="ECO:0008006" key="4">
    <source>
        <dbReference type="Google" id="ProtNLM"/>
    </source>
</evidence>